<evidence type="ECO:0000313" key="1">
    <source>
        <dbReference type="EMBL" id="KKN96150.1"/>
    </source>
</evidence>
<organism evidence="1">
    <name type="scientific">marine sediment metagenome</name>
    <dbReference type="NCBI Taxonomy" id="412755"/>
    <lineage>
        <taxon>unclassified sequences</taxon>
        <taxon>metagenomes</taxon>
        <taxon>ecological metagenomes</taxon>
    </lineage>
</organism>
<proteinExistence type="predicted"/>
<protein>
    <submittedName>
        <fullName evidence="1">Uncharacterized protein</fullName>
    </submittedName>
</protein>
<name>A0A0F9USQ9_9ZZZZ</name>
<sequence length="70" mass="7721">MAIELVAPSSAIDMIGPYLAAKVTCPFCNMENVLRRLEGPVSPVRAIDVCDHIRAHVIDDDGESMFEFEN</sequence>
<gene>
    <name evidence="1" type="ORF">LCGC14_0170790</name>
</gene>
<reference evidence="1" key="1">
    <citation type="journal article" date="2015" name="Nature">
        <title>Complex archaea that bridge the gap between prokaryotes and eukaryotes.</title>
        <authorList>
            <person name="Spang A."/>
            <person name="Saw J.H."/>
            <person name="Jorgensen S.L."/>
            <person name="Zaremba-Niedzwiedzka K."/>
            <person name="Martijn J."/>
            <person name="Lind A.E."/>
            <person name="van Eijk R."/>
            <person name="Schleper C."/>
            <person name="Guy L."/>
            <person name="Ettema T.J."/>
        </authorList>
    </citation>
    <scope>NUCLEOTIDE SEQUENCE</scope>
</reference>
<dbReference type="AlphaFoldDB" id="A0A0F9USQ9"/>
<accession>A0A0F9USQ9</accession>
<comment type="caution">
    <text evidence="1">The sequence shown here is derived from an EMBL/GenBank/DDBJ whole genome shotgun (WGS) entry which is preliminary data.</text>
</comment>
<dbReference type="EMBL" id="LAZR01000066">
    <property type="protein sequence ID" value="KKN96150.1"/>
    <property type="molecule type" value="Genomic_DNA"/>
</dbReference>